<dbReference type="AlphaFoldDB" id="A0A382Z7S0"/>
<keyword evidence="1 4" id="KW-0812">Transmembrane</keyword>
<protein>
    <recommendedName>
        <fullName evidence="6">ABC transmembrane type-1 domain-containing protein</fullName>
    </recommendedName>
</protein>
<accession>A0A382Z7S0</accession>
<name>A0A382Z7S0_9ZZZZ</name>
<keyword evidence="3 4" id="KW-0472">Membrane</keyword>
<sequence>MSASRGQSDEEFFGSVYDQKVILRLFPYIKPYTPLVIVSFVSMLVYTFTLVAVPWLIQWGIDNPIKDGLQTA</sequence>
<evidence type="ECO:0008006" key="6">
    <source>
        <dbReference type="Google" id="ProtNLM"/>
    </source>
</evidence>
<dbReference type="GO" id="GO:0016020">
    <property type="term" value="C:membrane"/>
    <property type="evidence" value="ECO:0007669"/>
    <property type="project" value="InterPro"/>
</dbReference>
<proteinExistence type="predicted"/>
<dbReference type="InterPro" id="IPR036640">
    <property type="entry name" value="ABC1_TM_sf"/>
</dbReference>
<dbReference type="Gene3D" id="1.20.1560.10">
    <property type="entry name" value="ABC transporter type 1, transmembrane domain"/>
    <property type="match status" value="1"/>
</dbReference>
<evidence type="ECO:0000256" key="3">
    <source>
        <dbReference type="ARBA" id="ARBA00023136"/>
    </source>
</evidence>
<organism evidence="5">
    <name type="scientific">marine metagenome</name>
    <dbReference type="NCBI Taxonomy" id="408172"/>
    <lineage>
        <taxon>unclassified sequences</taxon>
        <taxon>metagenomes</taxon>
        <taxon>ecological metagenomes</taxon>
    </lineage>
</organism>
<evidence type="ECO:0000313" key="5">
    <source>
        <dbReference type="EMBL" id="SVD90768.1"/>
    </source>
</evidence>
<reference evidence="5" key="1">
    <citation type="submission" date="2018-05" db="EMBL/GenBank/DDBJ databases">
        <authorList>
            <person name="Lanie J.A."/>
            <person name="Ng W.-L."/>
            <person name="Kazmierczak K.M."/>
            <person name="Andrzejewski T.M."/>
            <person name="Davidsen T.M."/>
            <person name="Wayne K.J."/>
            <person name="Tettelin H."/>
            <person name="Glass J.I."/>
            <person name="Rusch D."/>
            <person name="Podicherti R."/>
            <person name="Tsui H.-C.T."/>
            <person name="Winkler M.E."/>
        </authorList>
    </citation>
    <scope>NUCLEOTIDE SEQUENCE</scope>
</reference>
<gene>
    <name evidence="5" type="ORF">METZ01_LOCUS443622</name>
</gene>
<dbReference type="SUPFAM" id="SSF90123">
    <property type="entry name" value="ABC transporter transmembrane region"/>
    <property type="match status" value="1"/>
</dbReference>
<feature type="transmembrane region" description="Helical" evidence="4">
    <location>
        <begin position="35"/>
        <end position="57"/>
    </location>
</feature>
<evidence type="ECO:0000256" key="2">
    <source>
        <dbReference type="ARBA" id="ARBA00022989"/>
    </source>
</evidence>
<evidence type="ECO:0000256" key="1">
    <source>
        <dbReference type="ARBA" id="ARBA00022692"/>
    </source>
</evidence>
<dbReference type="EMBL" id="UINC01181193">
    <property type="protein sequence ID" value="SVD90768.1"/>
    <property type="molecule type" value="Genomic_DNA"/>
</dbReference>
<dbReference type="GO" id="GO:0005524">
    <property type="term" value="F:ATP binding"/>
    <property type="evidence" value="ECO:0007669"/>
    <property type="project" value="InterPro"/>
</dbReference>
<feature type="non-terminal residue" evidence="5">
    <location>
        <position position="72"/>
    </location>
</feature>
<evidence type="ECO:0000256" key="4">
    <source>
        <dbReference type="SAM" id="Phobius"/>
    </source>
</evidence>
<keyword evidence="2 4" id="KW-1133">Transmembrane helix</keyword>